<dbReference type="PANTHER" id="PTHR21310">
    <property type="entry name" value="AMINOGLYCOSIDE PHOSPHOTRANSFERASE-RELATED-RELATED"/>
    <property type="match status" value="1"/>
</dbReference>
<dbReference type="InterPro" id="IPR051678">
    <property type="entry name" value="AGP_Transferase"/>
</dbReference>
<evidence type="ECO:0000313" key="3">
    <source>
        <dbReference type="Proteomes" id="UP000191342"/>
    </source>
</evidence>
<comment type="caution">
    <text evidence="2">The sequence shown here is derived from an EMBL/GenBank/DDBJ whole genome shotgun (WGS) entry which is preliminary data.</text>
</comment>
<protein>
    <recommendedName>
        <fullName evidence="1">Aminoglycoside phosphotransferase domain-containing protein</fullName>
    </recommendedName>
</protein>
<accession>A0A1V6TLW8</accession>
<dbReference type="InterPro" id="IPR002575">
    <property type="entry name" value="Aminoglycoside_PTrfase"/>
</dbReference>
<feature type="domain" description="Aminoglycoside phosphotransferase" evidence="1">
    <location>
        <begin position="5"/>
        <end position="202"/>
    </location>
</feature>
<dbReference type="SUPFAM" id="SSF56112">
    <property type="entry name" value="Protein kinase-like (PK-like)"/>
    <property type="match status" value="1"/>
</dbReference>
<proteinExistence type="predicted"/>
<gene>
    <name evidence="2" type="ORF">PENFLA_c006G03582</name>
</gene>
<sequence length="251" mass="28768">MVYIAQNTGVPVPKVFAYHTYGPIDRDPDDFGGLHDNYIFMSYVAGETLYKAWNSFSVSNKSHVSRQIASYVQEIHDMEPAGYIGSIDRGPVTDRCLATSLDKGPFDSEQEFNTAFINNYLKNAPKRHIKSFLNGMLSEFHRILFAHGDLRPQNIIVKDGKVAAIVDWERSGWYPKYWEYAKALLVWHWQSDWTDYLVQILQPYHAEYFMHSFLMGKAIDSAGMCPAKCTFVPYTPSQRFYTLSPLGFTTA</sequence>
<organism evidence="2 3">
    <name type="scientific">Penicillium flavigenum</name>
    <dbReference type="NCBI Taxonomy" id="254877"/>
    <lineage>
        <taxon>Eukaryota</taxon>
        <taxon>Fungi</taxon>
        <taxon>Dikarya</taxon>
        <taxon>Ascomycota</taxon>
        <taxon>Pezizomycotina</taxon>
        <taxon>Eurotiomycetes</taxon>
        <taxon>Eurotiomycetidae</taxon>
        <taxon>Eurotiales</taxon>
        <taxon>Aspergillaceae</taxon>
        <taxon>Penicillium</taxon>
    </lineage>
</organism>
<dbReference type="CDD" id="cd05120">
    <property type="entry name" value="APH_ChoK_like"/>
    <property type="match status" value="1"/>
</dbReference>
<dbReference type="InterPro" id="IPR011009">
    <property type="entry name" value="Kinase-like_dom_sf"/>
</dbReference>
<evidence type="ECO:0000313" key="2">
    <source>
        <dbReference type="EMBL" id="OQE26920.1"/>
    </source>
</evidence>
<reference evidence="3" key="1">
    <citation type="journal article" date="2017" name="Nat. Microbiol.">
        <title>Global analysis of biosynthetic gene clusters reveals vast potential of secondary metabolite production in Penicillium species.</title>
        <authorList>
            <person name="Nielsen J.C."/>
            <person name="Grijseels S."/>
            <person name="Prigent S."/>
            <person name="Ji B."/>
            <person name="Dainat J."/>
            <person name="Nielsen K.F."/>
            <person name="Frisvad J.C."/>
            <person name="Workman M."/>
            <person name="Nielsen J."/>
        </authorList>
    </citation>
    <scope>NUCLEOTIDE SEQUENCE [LARGE SCALE GENOMIC DNA]</scope>
    <source>
        <strain evidence="3">IBT 14082</strain>
    </source>
</reference>
<dbReference type="PANTHER" id="PTHR21310:SF15">
    <property type="entry name" value="AMINOGLYCOSIDE PHOSPHOTRANSFERASE DOMAIN-CONTAINING PROTEIN"/>
    <property type="match status" value="1"/>
</dbReference>
<dbReference type="Gene3D" id="3.90.1200.10">
    <property type="match status" value="1"/>
</dbReference>
<dbReference type="Pfam" id="PF01636">
    <property type="entry name" value="APH"/>
    <property type="match status" value="1"/>
</dbReference>
<dbReference type="EMBL" id="MLQL01000006">
    <property type="protein sequence ID" value="OQE26920.1"/>
    <property type="molecule type" value="Genomic_DNA"/>
</dbReference>
<dbReference type="Proteomes" id="UP000191342">
    <property type="component" value="Unassembled WGS sequence"/>
</dbReference>
<dbReference type="AlphaFoldDB" id="A0A1V6TLW8"/>
<evidence type="ECO:0000259" key="1">
    <source>
        <dbReference type="Pfam" id="PF01636"/>
    </source>
</evidence>
<name>A0A1V6TLW8_9EURO</name>
<keyword evidence="3" id="KW-1185">Reference proteome</keyword>
<dbReference type="STRING" id="254877.A0A1V6TLW8"/>
<dbReference type="OrthoDB" id="2906425at2759"/>